<organism evidence="2 3">
    <name type="scientific">Prorocentrum cordatum</name>
    <dbReference type="NCBI Taxonomy" id="2364126"/>
    <lineage>
        <taxon>Eukaryota</taxon>
        <taxon>Sar</taxon>
        <taxon>Alveolata</taxon>
        <taxon>Dinophyceae</taxon>
        <taxon>Prorocentrales</taxon>
        <taxon>Prorocentraceae</taxon>
        <taxon>Prorocentrum</taxon>
    </lineage>
</organism>
<proteinExistence type="predicted"/>
<feature type="transmembrane region" description="Helical" evidence="1">
    <location>
        <begin position="90"/>
        <end position="109"/>
    </location>
</feature>
<accession>A0ABN9WMG6</accession>
<gene>
    <name evidence="2" type="ORF">PCOR1329_LOCUS67625</name>
</gene>
<dbReference type="EMBL" id="CAUYUJ010018772">
    <property type="protein sequence ID" value="CAK0886219.1"/>
    <property type="molecule type" value="Genomic_DNA"/>
</dbReference>
<keyword evidence="1" id="KW-1133">Transmembrane helix</keyword>
<reference evidence="2" key="1">
    <citation type="submission" date="2023-10" db="EMBL/GenBank/DDBJ databases">
        <authorList>
            <person name="Chen Y."/>
            <person name="Shah S."/>
            <person name="Dougan E. K."/>
            <person name="Thang M."/>
            <person name="Chan C."/>
        </authorList>
    </citation>
    <scope>NUCLEOTIDE SEQUENCE [LARGE SCALE GENOMIC DNA]</scope>
</reference>
<evidence type="ECO:0000313" key="3">
    <source>
        <dbReference type="Proteomes" id="UP001189429"/>
    </source>
</evidence>
<name>A0ABN9WMG6_9DINO</name>
<evidence type="ECO:0000313" key="2">
    <source>
        <dbReference type="EMBL" id="CAK0886219.1"/>
    </source>
</evidence>
<evidence type="ECO:0008006" key="4">
    <source>
        <dbReference type="Google" id="ProtNLM"/>
    </source>
</evidence>
<sequence length="118" mass="13613">MLLAWREQCSALLDDERSRRFILYSTGFVSLVTFSCYVEEWIFKALPGFKFPWMVAFVELFVFSCWAGAHQRWVDGSWSILWRRRAPLRLYAAFAVCLALSQSLGKVTFLCRGSVGLA</sequence>
<feature type="transmembrane region" description="Helical" evidence="1">
    <location>
        <begin position="49"/>
        <end position="69"/>
    </location>
</feature>
<keyword evidence="1" id="KW-0472">Membrane</keyword>
<protein>
    <recommendedName>
        <fullName evidence="4">Alpha-1,3-glucosyltransferase</fullName>
    </recommendedName>
</protein>
<keyword evidence="1" id="KW-0812">Transmembrane</keyword>
<keyword evidence="3" id="KW-1185">Reference proteome</keyword>
<feature type="transmembrane region" description="Helical" evidence="1">
    <location>
        <begin position="21"/>
        <end position="43"/>
    </location>
</feature>
<comment type="caution">
    <text evidence="2">The sequence shown here is derived from an EMBL/GenBank/DDBJ whole genome shotgun (WGS) entry which is preliminary data.</text>
</comment>
<dbReference type="Proteomes" id="UP001189429">
    <property type="component" value="Unassembled WGS sequence"/>
</dbReference>
<evidence type="ECO:0000256" key="1">
    <source>
        <dbReference type="SAM" id="Phobius"/>
    </source>
</evidence>